<dbReference type="STRING" id="43304.GCA_001403655_00905"/>
<accession>A0A1A0QLA7</accession>
<dbReference type="Proteomes" id="UP000093902">
    <property type="component" value="Unassembled WGS sequence"/>
</dbReference>
<dbReference type="AlphaFoldDB" id="A0A1A0QLA7"/>
<dbReference type="EMBL" id="LZSO01000050">
    <property type="protein sequence ID" value="OBB22289.1"/>
    <property type="molecule type" value="Genomic_DNA"/>
</dbReference>
<proteinExistence type="predicted"/>
<reference evidence="2" key="1">
    <citation type="submission" date="2016-06" db="EMBL/GenBank/DDBJ databases">
        <authorList>
            <person name="Sutton G."/>
            <person name="Brinkac L."/>
            <person name="Sanka R."/>
            <person name="Adams M."/>
            <person name="Lau E."/>
            <person name="Mehaffy C."/>
            <person name="Tameris M."/>
            <person name="Hatherill M."/>
            <person name="Hanekom W."/>
            <person name="Mahomed H."/>
            <person name="Mcshane H."/>
        </authorList>
    </citation>
    <scope>NUCLEOTIDE SEQUENCE [LARGE SCALE GENOMIC DNA]</scope>
    <source>
        <strain evidence="2">852002-51209_SCH5440388</strain>
    </source>
</reference>
<evidence type="ECO:0000313" key="1">
    <source>
        <dbReference type="EMBL" id="OBB22289.1"/>
    </source>
</evidence>
<dbReference type="OrthoDB" id="974562at2"/>
<gene>
    <name evidence="1" type="ORF">A5792_07265</name>
</gene>
<organism evidence="1 2">
    <name type="scientific">Mycolicibacterium peregrinum</name>
    <name type="common">Mycobacterium peregrinum</name>
    <dbReference type="NCBI Taxonomy" id="43304"/>
    <lineage>
        <taxon>Bacteria</taxon>
        <taxon>Bacillati</taxon>
        <taxon>Actinomycetota</taxon>
        <taxon>Actinomycetes</taxon>
        <taxon>Mycobacteriales</taxon>
        <taxon>Mycobacteriaceae</taxon>
        <taxon>Mycolicibacterium</taxon>
    </lineage>
</organism>
<sequence>MTGRAPTDPELVAWRAALDLWGVQLHPPNMVRDSATGTFAWFSFPPSISIDVDELARQGAERHLTSVFAHEIGHHVLSPSTRIVSFKLMQQMARAIVASDPRRAIPVTSTARHLSNLWSDLLINDRVVRMQRRQRPGTEPDMITLWRTLTAREPVSNAAWWVLMRAYELLWSLPSNTLCPNDPPSVPEAVREDVRARQHVDPATLDVSMVREDLQEKERAHRVAAMRVRAIQDELLLSQPVQPLADAEYVAQAIRTFGADPVGGALTFGMVLVPYLVLESMIADGAALPGGGCAEQGGAPATAAELAQVLADPRLDEPPVHPAAAAAGVPPTAQAPGQSYGVAQTLALFDGSDPNAVMLAWYEAQARPWIRPLLQSGRGVAEHGIPGPLETWELCDDATELDWPATLAVNPIVVPGVTTRRRTQLPDDPAPTTEAVTLDLYIDSSGSMPSPQRGSPAVLAGMILVLSVLKGGGRVRVTSWSGRGQVAGDSVYTRDRSEIIRQLTTFFSGGTVFPLDLLAHRYPPGGHEFSGGGDELRHLVVLSDDGLMSLFGAGQEEYAGVAAAVRRQLDTATLLVQDRSRSVAAPAAEAGFDVDYLDNMSDAPAVCARVAAHIAGYRRETLRG</sequence>
<dbReference type="RefSeq" id="WP_064937933.1">
    <property type="nucleotide sequence ID" value="NZ_LZSO01000050.1"/>
</dbReference>
<protein>
    <recommendedName>
        <fullName evidence="3">VWA domain-containing protein</fullName>
    </recommendedName>
</protein>
<name>A0A1A0QLA7_MYCPR</name>
<evidence type="ECO:0008006" key="3">
    <source>
        <dbReference type="Google" id="ProtNLM"/>
    </source>
</evidence>
<evidence type="ECO:0000313" key="2">
    <source>
        <dbReference type="Proteomes" id="UP000093902"/>
    </source>
</evidence>
<comment type="caution">
    <text evidence="1">The sequence shown here is derived from an EMBL/GenBank/DDBJ whole genome shotgun (WGS) entry which is preliminary data.</text>
</comment>